<organism evidence="2">
    <name type="scientific">Actinoplanes campanulatus</name>
    <dbReference type="NCBI Taxonomy" id="113559"/>
    <lineage>
        <taxon>Bacteria</taxon>
        <taxon>Bacillati</taxon>
        <taxon>Actinomycetota</taxon>
        <taxon>Actinomycetes</taxon>
        <taxon>Micromonosporales</taxon>
        <taxon>Micromonosporaceae</taxon>
        <taxon>Actinoplanes</taxon>
    </lineage>
</organism>
<dbReference type="EMBL" id="BOMF01000130">
    <property type="protein sequence ID" value="GID49671.1"/>
    <property type="molecule type" value="Genomic_DNA"/>
</dbReference>
<protein>
    <submittedName>
        <fullName evidence="2">Uncharacterized protein</fullName>
    </submittedName>
</protein>
<gene>
    <name evidence="2" type="ORF">Aca07nite_69460</name>
</gene>
<comment type="caution">
    <text evidence="2">The sequence shown here is derived from an EMBL/GenBank/DDBJ whole genome shotgun (WGS) entry which is preliminary data.</text>
</comment>
<name>A0ABQ3WTQ0_9ACTN</name>
<reference evidence="2" key="1">
    <citation type="submission" date="2021-01" db="EMBL/GenBank/DDBJ databases">
        <title>Whole genome shotgun sequence of Actinoplanes capillaceus NBRC 16408.</title>
        <authorList>
            <person name="Komaki H."/>
            <person name="Tamura T."/>
        </authorList>
    </citation>
    <scope>NUCLEOTIDE SEQUENCE [LARGE SCALE GENOMIC DNA]</scope>
    <source>
        <strain evidence="2">NBRC 16408</strain>
    </source>
</reference>
<sequence>MNSDGFPRPPIDREEIARVRARLRQLIRDALPAADPLLREMQENIINGVRGRDLLSIEAYREQFTARADEISHRLRRLREEIDEQARRRPDEK</sequence>
<feature type="coiled-coil region" evidence="1">
    <location>
        <begin position="61"/>
        <end position="88"/>
    </location>
</feature>
<dbReference type="RefSeq" id="WP_204299764.1">
    <property type="nucleotide sequence ID" value="NZ_BAAAGQ010000022.1"/>
</dbReference>
<evidence type="ECO:0000256" key="1">
    <source>
        <dbReference type="SAM" id="Coils"/>
    </source>
</evidence>
<proteinExistence type="predicted"/>
<evidence type="ECO:0000313" key="2">
    <source>
        <dbReference type="EMBL" id="GID49671.1"/>
    </source>
</evidence>
<accession>A0ABQ3WTQ0</accession>
<keyword evidence="1" id="KW-0175">Coiled coil</keyword>